<keyword evidence="2" id="KW-1185">Reference proteome</keyword>
<dbReference type="EMBL" id="PJNB01000001">
    <property type="protein sequence ID" value="PKW19249.1"/>
    <property type="molecule type" value="Genomic_DNA"/>
</dbReference>
<dbReference type="AlphaFoldDB" id="A0A2N3Y8J8"/>
<evidence type="ECO:0000313" key="2">
    <source>
        <dbReference type="Proteomes" id="UP000233786"/>
    </source>
</evidence>
<gene>
    <name evidence="1" type="ORF">A8926_7412</name>
</gene>
<dbReference type="Proteomes" id="UP000233786">
    <property type="component" value="Unassembled WGS sequence"/>
</dbReference>
<evidence type="ECO:0000313" key="1">
    <source>
        <dbReference type="EMBL" id="PKW19249.1"/>
    </source>
</evidence>
<dbReference type="RefSeq" id="WP_010307160.1">
    <property type="nucleotide sequence ID" value="NZ_CP061007.1"/>
</dbReference>
<protein>
    <submittedName>
        <fullName evidence="1">Uncharacterized protein</fullName>
    </submittedName>
</protein>
<name>A0A2N3Y8J8_SACSN</name>
<organism evidence="1 2">
    <name type="scientific">Saccharopolyspora spinosa</name>
    <dbReference type="NCBI Taxonomy" id="60894"/>
    <lineage>
        <taxon>Bacteria</taxon>
        <taxon>Bacillati</taxon>
        <taxon>Actinomycetota</taxon>
        <taxon>Actinomycetes</taxon>
        <taxon>Pseudonocardiales</taxon>
        <taxon>Pseudonocardiaceae</taxon>
        <taxon>Saccharopolyspora</taxon>
    </lineage>
</organism>
<comment type="caution">
    <text evidence="1">The sequence shown here is derived from an EMBL/GenBank/DDBJ whole genome shotgun (WGS) entry which is preliminary data.</text>
</comment>
<accession>A0A2N3Y8J8</accession>
<proteinExistence type="predicted"/>
<sequence>MYRDPDTRKCARVPEGLDYYPTKHAAKLAGDVYERRLRSLYSGLGVEVAVERSVPTLASYGPDAIRRMPNIKARTMTTYLSAVRMGRGQDHQYH</sequence>
<reference evidence="1" key="1">
    <citation type="submission" date="2017-12" db="EMBL/GenBank/DDBJ databases">
        <title>Sequencing the genomes of 1000 Actinobacteria strains.</title>
        <authorList>
            <person name="Klenk H.-P."/>
        </authorList>
    </citation>
    <scope>NUCLEOTIDE SEQUENCE [LARGE SCALE GENOMIC DNA]</scope>
    <source>
        <strain evidence="1">DSM 44228</strain>
    </source>
</reference>
<dbReference type="STRING" id="994479.GCA_000194155_00758"/>